<protein>
    <submittedName>
        <fullName evidence="1">Uncharacterized protein</fullName>
    </submittedName>
</protein>
<sequence length="371" mass="37410">MLDTRDLTGGHLGKVGPKGVVTVQLPQGISTIYGLAHARAAVVNITVTHATSAGYITGYATGSARPATSVLNFAAGQTVSALATVPLGANDTLNLYNANGSADIIVDEEGLFVPSSTLGGFVVTPMAPTRLVDTRSGLGDTHGALGPGGSFSVNVSGIDTLPAATDTHEVILNVTAVNPSKAGYLTLDNDGLPTPEVSQVTFAAHETRSNMVIVQAGADGKVAVRNAVGTTGVVIDVVGYFTNGFNRGSYGLYTSATPTRLLDTRTGTGAPRAPLGAGAELRLKVAGVHGIPAGAAAVLIDLTETAGTAASYLTAYPGGTTRPLASTLNFRAGTTIPNLALVPIGPDGTIAIYNNTGRVNVVADLSGYVTN</sequence>
<dbReference type="RefSeq" id="WP_380530584.1">
    <property type="nucleotide sequence ID" value="NZ_JBHFAB010000001.1"/>
</dbReference>
<organism evidence="1 2">
    <name type="scientific">Streptacidiphilus cavernicola</name>
    <dbReference type="NCBI Taxonomy" id="3342716"/>
    <lineage>
        <taxon>Bacteria</taxon>
        <taxon>Bacillati</taxon>
        <taxon>Actinomycetota</taxon>
        <taxon>Actinomycetes</taxon>
        <taxon>Kitasatosporales</taxon>
        <taxon>Streptomycetaceae</taxon>
        <taxon>Streptacidiphilus</taxon>
    </lineage>
</organism>
<proteinExistence type="predicted"/>
<dbReference type="Proteomes" id="UP001592531">
    <property type="component" value="Unassembled WGS sequence"/>
</dbReference>
<reference evidence="1 2" key="1">
    <citation type="submission" date="2024-09" db="EMBL/GenBank/DDBJ databases">
        <authorList>
            <person name="Lee S.D."/>
        </authorList>
    </citation>
    <scope>NUCLEOTIDE SEQUENCE [LARGE SCALE GENOMIC DNA]</scope>
    <source>
        <strain evidence="1 2">N8-3</strain>
    </source>
</reference>
<accession>A0ABV6VNC2</accession>
<gene>
    <name evidence="1" type="ORF">ACEZDE_01040</name>
</gene>
<comment type="caution">
    <text evidence="1">The sequence shown here is derived from an EMBL/GenBank/DDBJ whole genome shotgun (WGS) entry which is preliminary data.</text>
</comment>
<name>A0ABV6VNC2_9ACTN</name>
<evidence type="ECO:0000313" key="2">
    <source>
        <dbReference type="Proteomes" id="UP001592531"/>
    </source>
</evidence>
<keyword evidence="2" id="KW-1185">Reference proteome</keyword>
<evidence type="ECO:0000313" key="1">
    <source>
        <dbReference type="EMBL" id="MFC1415235.1"/>
    </source>
</evidence>
<dbReference type="EMBL" id="JBHFAB010000001">
    <property type="protein sequence ID" value="MFC1415235.1"/>
    <property type="molecule type" value="Genomic_DNA"/>
</dbReference>